<keyword evidence="3" id="KW-1185">Reference proteome</keyword>
<proteinExistence type="predicted"/>
<dbReference type="EMBL" id="BFAD01000010">
    <property type="protein sequence ID" value="GBE86765.1"/>
    <property type="molecule type" value="Genomic_DNA"/>
</dbReference>
<feature type="region of interest" description="Disordered" evidence="1">
    <location>
        <begin position="115"/>
        <end position="224"/>
    </location>
</feature>
<evidence type="ECO:0000256" key="1">
    <source>
        <dbReference type="SAM" id="MobiDB-lite"/>
    </source>
</evidence>
<accession>A0A401GX07</accession>
<dbReference type="Proteomes" id="UP000287166">
    <property type="component" value="Unassembled WGS sequence"/>
</dbReference>
<sequence length="451" mass="47617">MPSNPRKTKYNCDRACCTYGTDSNSLFQHHLNIHEAFEAGTRRGQRVTAPEAVTSAQPPATMASDARIPREEPVVLKRSRKLNEVVRAWTSAKNWTTPDQQAVPRMPICHSNLGKATTGTSSTGRGVEGPFQQGWPSSTISLASSGQVENAGSRTEAAQAKSSVLREGTREKPVSGVRLGSSNLQGGTGNTPSSAGPWDSSVQENAGSMPASARHPEPSTRPEGISILPRMPIGARLPNMPCTLVFGDPDSSIRSAPTGFATHPESTVRREMRAARPMPYPQVNRPRLRRVNVPRYAMQVPSRSPYTDQVTAQSTGHAFGPLRVAQAVAAPVGSSSASAASGPTGSASTSNASEPASSSSASASTPSTSIPMVLNIFELPRAEDSGGYDHMADLEGIAVNVQGRRGKLREVTLNLQLGSALEEALPEKMFVIQYDDSMAPTPPPGSTGPSA</sequence>
<reference evidence="2 3" key="1">
    <citation type="journal article" date="2018" name="Sci. Rep.">
        <title>Genome sequence of the cauliflower mushroom Sparassis crispa (Hanabiratake) and its association with beneficial usage.</title>
        <authorList>
            <person name="Kiyama R."/>
            <person name="Furutani Y."/>
            <person name="Kawaguchi K."/>
            <person name="Nakanishi T."/>
        </authorList>
    </citation>
    <scope>NUCLEOTIDE SEQUENCE [LARGE SCALE GENOMIC DNA]</scope>
</reference>
<protein>
    <submittedName>
        <fullName evidence="2">Uncharacterized protein</fullName>
    </submittedName>
</protein>
<gene>
    <name evidence="2" type="ORF">SCP_1000070</name>
</gene>
<comment type="caution">
    <text evidence="2">The sequence shown here is derived from an EMBL/GenBank/DDBJ whole genome shotgun (WGS) entry which is preliminary data.</text>
</comment>
<feature type="compositionally biased region" description="Polar residues" evidence="1">
    <location>
        <begin position="134"/>
        <end position="153"/>
    </location>
</feature>
<feature type="region of interest" description="Disordered" evidence="1">
    <location>
        <begin position="334"/>
        <end position="367"/>
    </location>
</feature>
<feature type="compositionally biased region" description="Polar residues" evidence="1">
    <location>
        <begin position="115"/>
        <end position="124"/>
    </location>
</feature>
<feature type="compositionally biased region" description="Polar residues" evidence="1">
    <location>
        <begin position="180"/>
        <end position="206"/>
    </location>
</feature>
<dbReference type="GeneID" id="38783682"/>
<dbReference type="RefSeq" id="XP_027617678.1">
    <property type="nucleotide sequence ID" value="XM_027761877.1"/>
</dbReference>
<evidence type="ECO:0000313" key="2">
    <source>
        <dbReference type="EMBL" id="GBE86765.1"/>
    </source>
</evidence>
<name>A0A401GX07_9APHY</name>
<organism evidence="2 3">
    <name type="scientific">Sparassis crispa</name>
    <dbReference type="NCBI Taxonomy" id="139825"/>
    <lineage>
        <taxon>Eukaryota</taxon>
        <taxon>Fungi</taxon>
        <taxon>Dikarya</taxon>
        <taxon>Basidiomycota</taxon>
        <taxon>Agaricomycotina</taxon>
        <taxon>Agaricomycetes</taxon>
        <taxon>Polyporales</taxon>
        <taxon>Sparassidaceae</taxon>
        <taxon>Sparassis</taxon>
    </lineage>
</organism>
<evidence type="ECO:0000313" key="3">
    <source>
        <dbReference type="Proteomes" id="UP000287166"/>
    </source>
</evidence>
<dbReference type="InParanoid" id="A0A401GX07"/>
<dbReference type="AlphaFoldDB" id="A0A401GX07"/>